<dbReference type="EMBL" id="LXQA010126329">
    <property type="protein sequence ID" value="MCI21694.1"/>
    <property type="molecule type" value="Genomic_DNA"/>
</dbReference>
<dbReference type="AlphaFoldDB" id="A0A392QC25"/>
<evidence type="ECO:0000313" key="1">
    <source>
        <dbReference type="EMBL" id="MCI21694.1"/>
    </source>
</evidence>
<dbReference type="PANTHER" id="PTHR11439">
    <property type="entry name" value="GAG-POL-RELATED RETROTRANSPOSON"/>
    <property type="match status" value="1"/>
</dbReference>
<reference evidence="1 2" key="1">
    <citation type="journal article" date="2018" name="Front. Plant Sci.">
        <title>Red Clover (Trifolium pratense) and Zigzag Clover (T. medium) - A Picture of Genomic Similarities and Differences.</title>
        <authorList>
            <person name="Dluhosova J."/>
            <person name="Istvanek J."/>
            <person name="Nedelnik J."/>
            <person name="Repkova J."/>
        </authorList>
    </citation>
    <scope>NUCLEOTIDE SEQUENCE [LARGE SCALE GENOMIC DNA]</scope>
    <source>
        <strain evidence="2">cv. 10/8</strain>
        <tissue evidence="1">Leaf</tissue>
    </source>
</reference>
<keyword evidence="2" id="KW-1185">Reference proteome</keyword>
<sequence>MSIAAFEIMYGNAPFSWCSKKEVVVELSSCEGEYTTASMATCEAQWLSMLMQELSLREYDKVRLLLDSKSAIDFSKHLAARGRSKFLRDQMNNGMLDLQHCKTNVQLADLLTKALKTSSFEDLKMKLGMNSASN</sequence>
<accession>A0A392QC25</accession>
<dbReference type="Proteomes" id="UP000265520">
    <property type="component" value="Unassembled WGS sequence"/>
</dbReference>
<name>A0A392QC25_9FABA</name>
<evidence type="ECO:0000313" key="2">
    <source>
        <dbReference type="Proteomes" id="UP000265520"/>
    </source>
</evidence>
<dbReference type="CDD" id="cd09272">
    <property type="entry name" value="RNase_HI_RT_Ty1"/>
    <property type="match status" value="1"/>
</dbReference>
<organism evidence="1 2">
    <name type="scientific">Trifolium medium</name>
    <dbReference type="NCBI Taxonomy" id="97028"/>
    <lineage>
        <taxon>Eukaryota</taxon>
        <taxon>Viridiplantae</taxon>
        <taxon>Streptophyta</taxon>
        <taxon>Embryophyta</taxon>
        <taxon>Tracheophyta</taxon>
        <taxon>Spermatophyta</taxon>
        <taxon>Magnoliopsida</taxon>
        <taxon>eudicotyledons</taxon>
        <taxon>Gunneridae</taxon>
        <taxon>Pentapetalae</taxon>
        <taxon>rosids</taxon>
        <taxon>fabids</taxon>
        <taxon>Fabales</taxon>
        <taxon>Fabaceae</taxon>
        <taxon>Papilionoideae</taxon>
        <taxon>50 kb inversion clade</taxon>
        <taxon>NPAAA clade</taxon>
        <taxon>Hologalegina</taxon>
        <taxon>IRL clade</taxon>
        <taxon>Trifolieae</taxon>
        <taxon>Trifolium</taxon>
    </lineage>
</organism>
<protein>
    <submittedName>
        <fullName evidence="1">Copia protein</fullName>
    </submittedName>
</protein>
<dbReference type="PANTHER" id="PTHR11439:SF515">
    <property type="entry name" value="GAG-POL POLYPROTEIN"/>
    <property type="match status" value="1"/>
</dbReference>
<comment type="caution">
    <text evidence="1">The sequence shown here is derived from an EMBL/GenBank/DDBJ whole genome shotgun (WGS) entry which is preliminary data.</text>
</comment>
<proteinExistence type="predicted"/>